<dbReference type="EMBL" id="JAAXCZ010000001">
    <property type="protein sequence ID" value="MBC2379820.1"/>
    <property type="molecule type" value="Genomic_DNA"/>
</dbReference>
<evidence type="ECO:0000313" key="2">
    <source>
        <dbReference type="EMBL" id="MBC2379820.1"/>
    </source>
</evidence>
<evidence type="ECO:0000313" key="4">
    <source>
        <dbReference type="Proteomes" id="UP000520513"/>
    </source>
</evidence>
<organism evidence="3 4">
    <name type="scientific">Pseudomonas cremoris</name>
    <dbReference type="NCBI Taxonomy" id="2724178"/>
    <lineage>
        <taxon>Bacteria</taxon>
        <taxon>Pseudomonadati</taxon>
        <taxon>Pseudomonadota</taxon>
        <taxon>Gammaproteobacteria</taxon>
        <taxon>Pseudomonadales</taxon>
        <taxon>Pseudomonadaceae</taxon>
        <taxon>Pseudomonas</taxon>
    </lineage>
</organism>
<dbReference type="Proteomes" id="UP000534677">
    <property type="component" value="Unassembled WGS sequence"/>
</dbReference>
<gene>
    <name evidence="2" type="ORF">HF209_02570</name>
    <name evidence="3" type="ORF">HF257_01055</name>
</gene>
<comment type="caution">
    <text evidence="3">The sequence shown here is derived from an EMBL/GenBank/DDBJ whole genome shotgun (WGS) entry which is preliminary data.</text>
</comment>
<dbReference type="AlphaFoldDB" id="A0A7X1DXP9"/>
<feature type="signal peptide" evidence="1">
    <location>
        <begin position="1"/>
        <end position="34"/>
    </location>
</feature>
<evidence type="ECO:0000256" key="1">
    <source>
        <dbReference type="SAM" id="SignalP"/>
    </source>
</evidence>
<name>A0A7X1DXP9_9PSED</name>
<keyword evidence="1" id="KW-0732">Signal</keyword>
<evidence type="ECO:0000313" key="3">
    <source>
        <dbReference type="EMBL" id="MBC2404575.1"/>
    </source>
</evidence>
<dbReference type="Proteomes" id="UP000520513">
    <property type="component" value="Unassembled WGS sequence"/>
</dbReference>
<reference evidence="4 5" key="1">
    <citation type="submission" date="2020-04" db="EMBL/GenBank/DDBJ databases">
        <title>Pseudomonas crami sp. nov., a novel proteolytic bacterial species isolated from cream.</title>
        <authorList>
            <person name="Hofmann K."/>
            <person name="Woller A."/>
            <person name="Huptas C."/>
            <person name="Wenning M."/>
            <person name="Scherer S."/>
            <person name="Doll E.V."/>
        </authorList>
    </citation>
    <scope>NUCLEOTIDE SEQUENCE [LARGE SCALE GENOMIC DNA]</scope>
    <source>
        <strain evidence="2 5">WS 5096</strain>
        <strain evidence="3 4">WS 5106</strain>
    </source>
</reference>
<keyword evidence="5" id="KW-1185">Reference proteome</keyword>
<dbReference type="RefSeq" id="WP_185703968.1">
    <property type="nucleotide sequence ID" value="NZ_JAAXCY010000001.1"/>
</dbReference>
<protein>
    <submittedName>
        <fullName evidence="3">Uncharacterized protein</fullName>
    </submittedName>
</protein>
<evidence type="ECO:0000313" key="5">
    <source>
        <dbReference type="Proteomes" id="UP000534677"/>
    </source>
</evidence>
<proteinExistence type="predicted"/>
<dbReference type="EMBL" id="JAAXCY010000001">
    <property type="protein sequence ID" value="MBC2404575.1"/>
    <property type="molecule type" value="Genomic_DNA"/>
</dbReference>
<sequence>MKDVIECSGSTMASRSLFALFGVLMMCTQGVALAAEYSITKAEAPGPVLVLSNSATHPGVGFANFNVLYPDIPAGTLNDPKQLLDIRWSTTYYPQTLNEKVELCYYQPFSSQKNCEEIYPNSSGVLTVFNNQSFGHGSKVTINHSVLGGTPPYARPAGVDSVTFRYRY</sequence>
<feature type="chain" id="PRO_5031300351" evidence="1">
    <location>
        <begin position="35"/>
        <end position="168"/>
    </location>
</feature>
<accession>A0A7X1DXP9</accession>